<evidence type="ECO:0000259" key="4">
    <source>
        <dbReference type="Pfam" id="PF23598"/>
    </source>
</evidence>
<evidence type="ECO:0000313" key="6">
    <source>
        <dbReference type="Proteomes" id="UP001303046"/>
    </source>
</evidence>
<organism evidence="5 6">
    <name type="scientific">Necator americanus</name>
    <name type="common">Human hookworm</name>
    <dbReference type="NCBI Taxonomy" id="51031"/>
    <lineage>
        <taxon>Eukaryota</taxon>
        <taxon>Metazoa</taxon>
        <taxon>Ecdysozoa</taxon>
        <taxon>Nematoda</taxon>
        <taxon>Chromadorea</taxon>
        <taxon>Rhabditida</taxon>
        <taxon>Rhabditina</taxon>
        <taxon>Rhabditomorpha</taxon>
        <taxon>Strongyloidea</taxon>
        <taxon>Ancylostomatidae</taxon>
        <taxon>Bunostominae</taxon>
        <taxon>Necator</taxon>
    </lineage>
</organism>
<feature type="domain" description="Disease resistance R13L4/SHOC-2-like LRR" evidence="4">
    <location>
        <begin position="54"/>
        <end position="172"/>
    </location>
</feature>
<dbReference type="Proteomes" id="UP001303046">
    <property type="component" value="Unassembled WGS sequence"/>
</dbReference>
<comment type="caution">
    <text evidence="5">The sequence shown here is derived from an EMBL/GenBank/DDBJ whole genome shotgun (WGS) entry which is preliminary data.</text>
</comment>
<name>A0ABR1EV67_NECAM</name>
<protein>
    <recommendedName>
        <fullName evidence="4">Disease resistance R13L4/SHOC-2-like LRR domain-containing protein</fullName>
    </recommendedName>
</protein>
<dbReference type="InterPro" id="IPR050216">
    <property type="entry name" value="LRR_domain-containing"/>
</dbReference>
<proteinExistence type="predicted"/>
<dbReference type="SUPFAM" id="SSF52047">
    <property type="entry name" value="RNI-like"/>
    <property type="match status" value="1"/>
</dbReference>
<reference evidence="5 6" key="1">
    <citation type="submission" date="2023-08" db="EMBL/GenBank/DDBJ databases">
        <title>A Necator americanus chromosomal reference genome.</title>
        <authorList>
            <person name="Ilik V."/>
            <person name="Petrzelkova K.J."/>
            <person name="Pardy F."/>
            <person name="Fuh T."/>
            <person name="Niatou-Singa F.S."/>
            <person name="Gouil Q."/>
            <person name="Baker L."/>
            <person name="Ritchie M.E."/>
            <person name="Jex A.R."/>
            <person name="Gazzola D."/>
            <person name="Li H."/>
            <person name="Toshio Fujiwara R."/>
            <person name="Zhan B."/>
            <person name="Aroian R.V."/>
            <person name="Pafco B."/>
            <person name="Schwarz E.M."/>
        </authorList>
    </citation>
    <scope>NUCLEOTIDE SEQUENCE [LARGE SCALE GENOMIC DNA]</scope>
    <source>
        <strain evidence="5 6">Aroian</strain>
        <tissue evidence="5">Whole animal</tissue>
    </source>
</reference>
<dbReference type="PANTHER" id="PTHR48051:SF53">
    <property type="entry name" value="LEUCINE RICH REPEAT CONTAINING 58"/>
    <property type="match status" value="1"/>
</dbReference>
<dbReference type="EMBL" id="JAVFWL010000006">
    <property type="protein sequence ID" value="KAK6766365.1"/>
    <property type="molecule type" value="Genomic_DNA"/>
</dbReference>
<keyword evidence="6" id="KW-1185">Reference proteome</keyword>
<dbReference type="Gene3D" id="3.80.10.10">
    <property type="entry name" value="Ribonuclease Inhibitor"/>
    <property type="match status" value="2"/>
</dbReference>
<evidence type="ECO:0000313" key="5">
    <source>
        <dbReference type="EMBL" id="KAK6766365.1"/>
    </source>
</evidence>
<dbReference type="Pfam" id="PF13855">
    <property type="entry name" value="LRR_8"/>
    <property type="match status" value="1"/>
</dbReference>
<keyword evidence="2" id="KW-0677">Repeat</keyword>
<evidence type="ECO:0000256" key="3">
    <source>
        <dbReference type="SAM" id="MobiDB-lite"/>
    </source>
</evidence>
<dbReference type="SMART" id="SM00364">
    <property type="entry name" value="LRR_BAC"/>
    <property type="match status" value="7"/>
</dbReference>
<keyword evidence="1" id="KW-0433">Leucine-rich repeat</keyword>
<dbReference type="Pfam" id="PF23598">
    <property type="entry name" value="LRR_14"/>
    <property type="match status" value="1"/>
</dbReference>
<sequence>MLPAAESYDASYDSPDLPEQPGSSNQLDLNFEGMQLEGVPKRRPLTGEEYDPLQIRRLNLSKNNLVHVACLPAFANLVSLDVSNNGLSFFPEDIGKMVHLRNLVARNNLIEELPKSMTNLENMETLYLSGNRFETVPPVLFSMHRLRVLHLGGNRIENVPYAIGTLLRLEILYLGGNLLKEVPATIGRLQRLSSLSLCDNQLETIPSTFGELRNLESLSLHNNVLKTLPTEIVKLRNLQQLSLRNNPLVHHFVHNMQLEPPKLKELAGRIVRLKMSRLPIKEVLPRELIAYLNSANQCVNPKCKGVYFEACVEHVKFVDFCGKYRVPLLQFLCSPKCSAATPAYVSSESSSDSDDDVPKNMKMKKILSISNTSICTYSVRVTIAFTGGSNPPYFRVNHVISRCVYTFYSFRIDLRIKPIPKIRWLPLRHPSARPHVCHVNLLTNHRHRGEWEFICQSLHSREQTYYITSS</sequence>
<gene>
    <name evidence="5" type="primary">Necator_chrX.g26125</name>
    <name evidence="5" type="ORF">RB195_025959</name>
</gene>
<accession>A0ABR1EV67</accession>
<dbReference type="PANTHER" id="PTHR48051">
    <property type="match status" value="1"/>
</dbReference>
<dbReference type="InterPro" id="IPR032675">
    <property type="entry name" value="LRR_dom_sf"/>
</dbReference>
<dbReference type="SMART" id="SM00369">
    <property type="entry name" value="LRR_TYP"/>
    <property type="match status" value="6"/>
</dbReference>
<dbReference type="InterPro" id="IPR003591">
    <property type="entry name" value="Leu-rich_rpt_typical-subtyp"/>
</dbReference>
<dbReference type="InterPro" id="IPR001611">
    <property type="entry name" value="Leu-rich_rpt"/>
</dbReference>
<dbReference type="InterPro" id="IPR055414">
    <property type="entry name" value="LRR_R13L4/SHOC2-like"/>
</dbReference>
<feature type="region of interest" description="Disordered" evidence="3">
    <location>
        <begin position="1"/>
        <end position="27"/>
    </location>
</feature>
<evidence type="ECO:0000256" key="2">
    <source>
        <dbReference type="ARBA" id="ARBA00022737"/>
    </source>
</evidence>
<evidence type="ECO:0000256" key="1">
    <source>
        <dbReference type="ARBA" id="ARBA00022614"/>
    </source>
</evidence>